<keyword evidence="1" id="KW-0175">Coiled coil</keyword>
<organism evidence="3 4">
    <name type="scientific">Mycena metata</name>
    <dbReference type="NCBI Taxonomy" id="1033252"/>
    <lineage>
        <taxon>Eukaryota</taxon>
        <taxon>Fungi</taxon>
        <taxon>Dikarya</taxon>
        <taxon>Basidiomycota</taxon>
        <taxon>Agaricomycotina</taxon>
        <taxon>Agaricomycetes</taxon>
        <taxon>Agaricomycetidae</taxon>
        <taxon>Agaricales</taxon>
        <taxon>Marasmiineae</taxon>
        <taxon>Mycenaceae</taxon>
        <taxon>Mycena</taxon>
    </lineage>
</organism>
<comment type="caution">
    <text evidence="3">The sequence shown here is derived from an EMBL/GenBank/DDBJ whole genome shotgun (WGS) entry which is preliminary data.</text>
</comment>
<name>A0AAD7INQ5_9AGAR</name>
<dbReference type="AlphaFoldDB" id="A0AAD7INQ5"/>
<proteinExistence type="predicted"/>
<evidence type="ECO:0000313" key="4">
    <source>
        <dbReference type="Proteomes" id="UP001215598"/>
    </source>
</evidence>
<dbReference type="Proteomes" id="UP001215598">
    <property type="component" value="Unassembled WGS sequence"/>
</dbReference>
<feature type="region of interest" description="Disordered" evidence="2">
    <location>
        <begin position="1"/>
        <end position="117"/>
    </location>
</feature>
<feature type="coiled-coil region" evidence="1">
    <location>
        <begin position="157"/>
        <end position="188"/>
    </location>
</feature>
<feature type="compositionally biased region" description="Polar residues" evidence="2">
    <location>
        <begin position="1"/>
        <end position="11"/>
    </location>
</feature>
<sequence>MPLFKRQNSSEPVLVTPPATPPTPRQGGFFSRRTDRPPSPGQTATPTGASSYRSATSNPNSDTASVRSGFFFGRRRSADSVSLAPSARTAGTHASRASNASAASAASVRSQGKTPSMFSATLKRYSARARENDPTVVAARQKVASAAEAEAEADRAILHARARVRDAMESIKVLEDEAQAEANRAKAKNVVARLVSKDARGLGRHGQT</sequence>
<keyword evidence="4" id="KW-1185">Reference proteome</keyword>
<reference evidence="3" key="1">
    <citation type="submission" date="2023-03" db="EMBL/GenBank/DDBJ databases">
        <title>Massive genome expansion in bonnet fungi (Mycena s.s.) driven by repeated elements and novel gene families across ecological guilds.</title>
        <authorList>
            <consortium name="Lawrence Berkeley National Laboratory"/>
            <person name="Harder C.B."/>
            <person name="Miyauchi S."/>
            <person name="Viragh M."/>
            <person name="Kuo A."/>
            <person name="Thoen E."/>
            <person name="Andreopoulos B."/>
            <person name="Lu D."/>
            <person name="Skrede I."/>
            <person name="Drula E."/>
            <person name="Henrissat B."/>
            <person name="Morin E."/>
            <person name="Kohler A."/>
            <person name="Barry K."/>
            <person name="LaButti K."/>
            <person name="Morin E."/>
            <person name="Salamov A."/>
            <person name="Lipzen A."/>
            <person name="Mereny Z."/>
            <person name="Hegedus B."/>
            <person name="Baldrian P."/>
            <person name="Stursova M."/>
            <person name="Weitz H."/>
            <person name="Taylor A."/>
            <person name="Grigoriev I.V."/>
            <person name="Nagy L.G."/>
            <person name="Martin F."/>
            <person name="Kauserud H."/>
        </authorList>
    </citation>
    <scope>NUCLEOTIDE SEQUENCE</scope>
    <source>
        <strain evidence="3">CBHHK182m</strain>
    </source>
</reference>
<protein>
    <submittedName>
        <fullName evidence="3">Uncharacterized protein</fullName>
    </submittedName>
</protein>
<evidence type="ECO:0000313" key="3">
    <source>
        <dbReference type="EMBL" id="KAJ7745678.1"/>
    </source>
</evidence>
<evidence type="ECO:0000256" key="1">
    <source>
        <dbReference type="SAM" id="Coils"/>
    </source>
</evidence>
<accession>A0AAD7INQ5</accession>
<gene>
    <name evidence="3" type="ORF">B0H16DRAFT_1557819</name>
</gene>
<feature type="compositionally biased region" description="Polar residues" evidence="2">
    <location>
        <begin position="41"/>
        <end position="66"/>
    </location>
</feature>
<evidence type="ECO:0000256" key="2">
    <source>
        <dbReference type="SAM" id="MobiDB-lite"/>
    </source>
</evidence>
<feature type="compositionally biased region" description="Low complexity" evidence="2">
    <location>
        <begin position="94"/>
        <end position="110"/>
    </location>
</feature>
<dbReference type="EMBL" id="JARKIB010000082">
    <property type="protein sequence ID" value="KAJ7745678.1"/>
    <property type="molecule type" value="Genomic_DNA"/>
</dbReference>